<evidence type="ECO:0000313" key="4">
    <source>
        <dbReference type="Proteomes" id="UP000316639"/>
    </source>
</evidence>
<reference evidence="3 4" key="1">
    <citation type="submission" date="2019-07" db="EMBL/GenBank/DDBJ databases">
        <title>Lentzea xizangensis sp. nov., isolated from Qinghai-Tibetan Plateau Soils.</title>
        <authorList>
            <person name="Huang J."/>
        </authorList>
    </citation>
    <scope>NUCLEOTIDE SEQUENCE [LARGE SCALE GENOMIC DNA]</scope>
    <source>
        <strain evidence="3 4">FXJ1.1311</strain>
    </source>
</reference>
<name>A0A563ETL8_9PSEU</name>
<evidence type="ECO:0000313" key="3">
    <source>
        <dbReference type="EMBL" id="TWP51016.1"/>
    </source>
</evidence>
<evidence type="ECO:0000259" key="2">
    <source>
        <dbReference type="Pfam" id="PF07995"/>
    </source>
</evidence>
<organism evidence="3 4">
    <name type="scientific">Lentzea tibetensis</name>
    <dbReference type="NCBI Taxonomy" id="2591470"/>
    <lineage>
        <taxon>Bacteria</taxon>
        <taxon>Bacillati</taxon>
        <taxon>Actinomycetota</taxon>
        <taxon>Actinomycetes</taxon>
        <taxon>Pseudonocardiales</taxon>
        <taxon>Pseudonocardiaceae</taxon>
        <taxon>Lentzea</taxon>
    </lineage>
</organism>
<gene>
    <name evidence="3" type="ORF">FKR81_18285</name>
</gene>
<evidence type="ECO:0000256" key="1">
    <source>
        <dbReference type="SAM" id="SignalP"/>
    </source>
</evidence>
<dbReference type="InterPro" id="IPR012938">
    <property type="entry name" value="Glc/Sorbosone_DH"/>
</dbReference>
<dbReference type="OrthoDB" id="9770043at2"/>
<feature type="chain" id="PRO_5022168545" evidence="1">
    <location>
        <begin position="30"/>
        <end position="340"/>
    </location>
</feature>
<dbReference type="InterPro" id="IPR011042">
    <property type="entry name" value="6-blade_b-propeller_TolB-like"/>
</dbReference>
<dbReference type="SUPFAM" id="SSF50952">
    <property type="entry name" value="Soluble quinoprotein glucose dehydrogenase"/>
    <property type="match status" value="1"/>
</dbReference>
<comment type="caution">
    <text evidence="3">The sequence shown here is derived from an EMBL/GenBank/DDBJ whole genome shotgun (WGS) entry which is preliminary data.</text>
</comment>
<dbReference type="Gene3D" id="2.120.10.30">
    <property type="entry name" value="TolB, C-terminal domain"/>
    <property type="match status" value="1"/>
</dbReference>
<dbReference type="PANTHER" id="PTHR19328:SF13">
    <property type="entry name" value="HIPL1 PROTEIN"/>
    <property type="match status" value="1"/>
</dbReference>
<keyword evidence="1" id="KW-0732">Signal</keyword>
<dbReference type="AlphaFoldDB" id="A0A563ETL8"/>
<dbReference type="PANTHER" id="PTHR19328">
    <property type="entry name" value="HEDGEHOG-INTERACTING PROTEIN"/>
    <property type="match status" value="1"/>
</dbReference>
<dbReference type="InterPro" id="IPR011041">
    <property type="entry name" value="Quinoprot_gluc/sorb_DH_b-prop"/>
</dbReference>
<sequence length="340" mass="36333">MGGHMKVRWCWAAVTVTALVLTAAQPAGAAVATAAKKLDVPWGLSFLPDKSALVTERSGRILSIKGTTVTQVGKVAVEPGSESGLLGIAVSPNYNTDKYVYVYHSTDEDNRISRMKLGGTPEPLVTGIPLASVQVGGRLAFGPDGFLYASTGDATNGDDAQDTKTLGGKILRMTKDGKPAPGNPFGNLVYSYGHRNVQGFAWDGQKRMYASELGQQDLDELNRIESGKNYGWPECEGPCSNPKYTKPLLTWPTDQASPSGVAIYKNSIYVAALRGERMWKVPLNANGSVGKPTAVFKGTYGRLRTAVAGPDGKLWITTTNRDGNGGTVRKDDDKVFRTDG</sequence>
<feature type="signal peptide" evidence="1">
    <location>
        <begin position="1"/>
        <end position="29"/>
    </location>
</feature>
<dbReference type="EMBL" id="VOBR01000010">
    <property type="protein sequence ID" value="TWP51016.1"/>
    <property type="molecule type" value="Genomic_DNA"/>
</dbReference>
<dbReference type="Proteomes" id="UP000316639">
    <property type="component" value="Unassembled WGS sequence"/>
</dbReference>
<keyword evidence="4" id="KW-1185">Reference proteome</keyword>
<feature type="domain" description="Glucose/Sorbosone dehydrogenase" evidence="2">
    <location>
        <begin position="38"/>
        <end position="324"/>
    </location>
</feature>
<accession>A0A563ETL8</accession>
<protein>
    <submittedName>
        <fullName evidence="3">PQQ-dependent sugar dehydrogenase</fullName>
    </submittedName>
</protein>
<proteinExistence type="predicted"/>
<dbReference type="Pfam" id="PF07995">
    <property type="entry name" value="GSDH"/>
    <property type="match status" value="1"/>
</dbReference>